<feature type="compositionally biased region" description="Low complexity" evidence="11">
    <location>
        <begin position="86"/>
        <end position="101"/>
    </location>
</feature>
<name>A0AAW1H0F6_SAPOF</name>
<evidence type="ECO:0000256" key="9">
    <source>
        <dbReference type="ARBA" id="ARBA00035304"/>
    </source>
</evidence>
<dbReference type="PANTHER" id="PTHR13445:SF3">
    <property type="entry name" value="U5 SMALL NUCLEAR RIBONUCLEOPROTEIN TSSC4"/>
    <property type="match status" value="1"/>
</dbReference>
<comment type="caution">
    <text evidence="12">The sequence shown here is derived from an EMBL/GenBank/DDBJ whole genome shotgun (WGS) entry which is preliminary data.</text>
</comment>
<dbReference type="Pfam" id="PF15264">
    <property type="entry name" value="TSSC4"/>
    <property type="match status" value="1"/>
</dbReference>
<dbReference type="GO" id="GO:0005681">
    <property type="term" value="C:spliceosomal complex"/>
    <property type="evidence" value="ECO:0007669"/>
    <property type="project" value="UniProtKB-KW"/>
</dbReference>
<evidence type="ECO:0000256" key="5">
    <source>
        <dbReference type="ARBA" id="ARBA00022664"/>
    </source>
</evidence>
<keyword evidence="6" id="KW-0747">Spliceosome</keyword>
<dbReference type="GO" id="GO:0006397">
    <property type="term" value="P:mRNA processing"/>
    <property type="evidence" value="ECO:0007669"/>
    <property type="project" value="UniProtKB-KW"/>
</dbReference>
<dbReference type="GO" id="GO:0005737">
    <property type="term" value="C:cytoplasm"/>
    <property type="evidence" value="ECO:0007669"/>
    <property type="project" value="UniProtKB-SubCell"/>
</dbReference>
<keyword evidence="5" id="KW-0507">mRNA processing</keyword>
<accession>A0AAW1H0F6</accession>
<sequence length="448" mass="49954">MAETFNLRVQKTFSSLSSQPQSSSSSSQQINSSLWSLTDEELRPNHWTRESDDPVSDDDDDVDKDELNNALKNPSFPRDVDQFFLAAAGNPNSANPNPNRGGDVDEDGSRGRGGSEVATSSRNCEGVDEEEGELDVRNSIGLDSTLDFEEEEDEFDKVAVGKETPDDRLYMCEVSDYVSHIESGNEVPNTFQEASRDPRANHLAAKLRLKEDAEAARDFNSLHVSDQNLPVVSGDQSNAHDGEINVKSILKRKDDQMDSKSEKRVRFDPSCKDNDGDEYDVDENLSSVTFDKEIIPNEGASTQQKQTSLVPDYIRNPSKYTHYTFDTASDMNEASNRQAYADFLSMLRKSKQSEADEVPADLSKPVMFNPKKKSNDVKVTSNEIDCTMESVDRKQSGITVTVVDELEDEACVMEVDEQAPSTLKAGNVKKPNRRYRSKTSLEYDESDA</sequence>
<evidence type="ECO:0000256" key="3">
    <source>
        <dbReference type="ARBA" id="ARBA00010362"/>
    </source>
</evidence>
<dbReference type="InterPro" id="IPR029338">
    <property type="entry name" value="TSSC4"/>
</dbReference>
<feature type="compositionally biased region" description="Low complexity" evidence="11">
    <location>
        <begin position="14"/>
        <end position="37"/>
    </location>
</feature>
<comment type="similarity">
    <text evidence="3">Belongs to the TSSC4 family.</text>
</comment>
<evidence type="ECO:0000313" key="13">
    <source>
        <dbReference type="Proteomes" id="UP001443914"/>
    </source>
</evidence>
<feature type="compositionally biased region" description="Acidic residues" evidence="11">
    <location>
        <begin position="53"/>
        <end position="64"/>
    </location>
</feature>
<protein>
    <recommendedName>
        <fullName evidence="9">U5 small nuclear ribonucleoprotein TSSC4</fullName>
    </recommendedName>
</protein>
<proteinExistence type="inferred from homology"/>
<feature type="region of interest" description="Disordered" evidence="11">
    <location>
        <begin position="253"/>
        <end position="280"/>
    </location>
</feature>
<feature type="compositionally biased region" description="Basic and acidic residues" evidence="11">
    <location>
        <begin position="253"/>
        <end position="274"/>
    </location>
</feature>
<reference evidence="12" key="1">
    <citation type="submission" date="2024-03" db="EMBL/GenBank/DDBJ databases">
        <title>WGS assembly of Saponaria officinalis var. Norfolk2.</title>
        <authorList>
            <person name="Jenkins J."/>
            <person name="Shu S."/>
            <person name="Grimwood J."/>
            <person name="Barry K."/>
            <person name="Goodstein D."/>
            <person name="Schmutz J."/>
            <person name="Leebens-Mack J."/>
            <person name="Osbourn A."/>
        </authorList>
    </citation>
    <scope>NUCLEOTIDE SEQUENCE [LARGE SCALE GENOMIC DNA]</scope>
    <source>
        <strain evidence="12">JIC</strain>
    </source>
</reference>
<organism evidence="12 13">
    <name type="scientific">Saponaria officinalis</name>
    <name type="common">Common soapwort</name>
    <name type="synonym">Lychnis saponaria</name>
    <dbReference type="NCBI Taxonomy" id="3572"/>
    <lineage>
        <taxon>Eukaryota</taxon>
        <taxon>Viridiplantae</taxon>
        <taxon>Streptophyta</taxon>
        <taxon>Embryophyta</taxon>
        <taxon>Tracheophyta</taxon>
        <taxon>Spermatophyta</taxon>
        <taxon>Magnoliopsida</taxon>
        <taxon>eudicotyledons</taxon>
        <taxon>Gunneridae</taxon>
        <taxon>Pentapetalae</taxon>
        <taxon>Caryophyllales</taxon>
        <taxon>Caryophyllaceae</taxon>
        <taxon>Caryophylleae</taxon>
        <taxon>Saponaria</taxon>
    </lineage>
</organism>
<evidence type="ECO:0000313" key="12">
    <source>
        <dbReference type="EMBL" id="KAK9669835.1"/>
    </source>
</evidence>
<feature type="region of interest" description="Disordered" evidence="11">
    <location>
        <begin position="1"/>
        <end position="138"/>
    </location>
</feature>
<keyword evidence="8" id="KW-0539">Nucleus</keyword>
<evidence type="ECO:0000256" key="8">
    <source>
        <dbReference type="ARBA" id="ARBA00023242"/>
    </source>
</evidence>
<keyword evidence="7" id="KW-0508">mRNA splicing</keyword>
<evidence type="ECO:0000256" key="7">
    <source>
        <dbReference type="ARBA" id="ARBA00023187"/>
    </source>
</evidence>
<evidence type="ECO:0000256" key="10">
    <source>
        <dbReference type="ARBA" id="ARBA00045970"/>
    </source>
</evidence>
<keyword evidence="13" id="KW-1185">Reference proteome</keyword>
<evidence type="ECO:0000256" key="1">
    <source>
        <dbReference type="ARBA" id="ARBA00004123"/>
    </source>
</evidence>
<gene>
    <name evidence="12" type="ORF">RND81_13G157800</name>
</gene>
<dbReference type="GO" id="GO:0008380">
    <property type="term" value="P:RNA splicing"/>
    <property type="evidence" value="ECO:0007669"/>
    <property type="project" value="UniProtKB-KW"/>
</dbReference>
<dbReference type="PANTHER" id="PTHR13445">
    <property type="entry name" value="TUMOR SUPPRESSING SUBTRANSFERABLE CANDIDATE 4 TSSC4"/>
    <property type="match status" value="1"/>
</dbReference>
<dbReference type="AlphaFoldDB" id="A0AAW1H0F6"/>
<evidence type="ECO:0000256" key="2">
    <source>
        <dbReference type="ARBA" id="ARBA00004496"/>
    </source>
</evidence>
<evidence type="ECO:0000256" key="6">
    <source>
        <dbReference type="ARBA" id="ARBA00022728"/>
    </source>
</evidence>
<comment type="subcellular location">
    <subcellularLocation>
        <location evidence="2">Cytoplasm</location>
    </subcellularLocation>
    <subcellularLocation>
        <location evidence="1">Nucleus</location>
    </subcellularLocation>
</comment>
<dbReference type="EMBL" id="JBDFQZ010000013">
    <property type="protein sequence ID" value="KAK9669835.1"/>
    <property type="molecule type" value="Genomic_DNA"/>
</dbReference>
<evidence type="ECO:0000256" key="11">
    <source>
        <dbReference type="SAM" id="MobiDB-lite"/>
    </source>
</evidence>
<feature type="region of interest" description="Disordered" evidence="11">
    <location>
        <begin position="417"/>
        <end position="448"/>
    </location>
</feature>
<evidence type="ECO:0000256" key="4">
    <source>
        <dbReference type="ARBA" id="ARBA00022490"/>
    </source>
</evidence>
<feature type="compositionally biased region" description="Basic and acidic residues" evidence="11">
    <location>
        <begin position="40"/>
        <end position="52"/>
    </location>
</feature>
<comment type="function">
    <text evidence="10">Protein associated with the U5 snRNP, during its maturation and its post-splicing recycling and which is required for spliceosomal tri-snRNP complex assembly in the nucleus. Has a molecular sequestering activity and transiently hinders SNRNP200 binding sites for constitutive splicing factors that intervene later during the assembly of the spliceosome and splicing. Together with its molecular sequestering activity, may also function as a molecular adapter and placeholder, coordinating the assembly of the U5 snRNP and its association with the U4/U6 di-snRNP.</text>
</comment>
<keyword evidence="4" id="KW-0963">Cytoplasm</keyword>
<dbReference type="Proteomes" id="UP001443914">
    <property type="component" value="Unassembled WGS sequence"/>
</dbReference>